<evidence type="ECO:0000313" key="5">
    <source>
        <dbReference type="Proteomes" id="UP001155110"/>
    </source>
</evidence>
<dbReference type="Pfam" id="PF04434">
    <property type="entry name" value="SWIM"/>
    <property type="match status" value="1"/>
</dbReference>
<dbReference type="RefSeq" id="WP_259258328.1">
    <property type="nucleotide sequence ID" value="NZ_JANTZM010000007.1"/>
</dbReference>
<gene>
    <name evidence="4" type="ORF">GGP99_001763</name>
</gene>
<comment type="caution">
    <text evidence="4">The sequence shown here is derived from an EMBL/GenBank/DDBJ whole genome shotgun (WGS) entry which is preliminary data.</text>
</comment>
<evidence type="ECO:0000259" key="3">
    <source>
        <dbReference type="PROSITE" id="PS50966"/>
    </source>
</evidence>
<keyword evidence="1" id="KW-0863">Zinc-finger</keyword>
<dbReference type="AlphaFoldDB" id="A0AAW5P7U2"/>
<dbReference type="EMBL" id="JANTZM010000007">
    <property type="protein sequence ID" value="MCS4157799.1"/>
    <property type="molecule type" value="Genomic_DNA"/>
</dbReference>
<evidence type="ECO:0000256" key="1">
    <source>
        <dbReference type="PROSITE-ProRule" id="PRU00325"/>
    </source>
</evidence>
<organism evidence="4 5">
    <name type="scientific">Salinibacter ruber</name>
    <dbReference type="NCBI Taxonomy" id="146919"/>
    <lineage>
        <taxon>Bacteria</taxon>
        <taxon>Pseudomonadati</taxon>
        <taxon>Rhodothermota</taxon>
        <taxon>Rhodothermia</taxon>
        <taxon>Rhodothermales</taxon>
        <taxon>Salinibacteraceae</taxon>
        <taxon>Salinibacter</taxon>
    </lineage>
</organism>
<keyword evidence="2" id="KW-0175">Coiled coil</keyword>
<accession>A0AAW5P7U2</accession>
<feature type="coiled-coil region" evidence="2">
    <location>
        <begin position="48"/>
        <end position="75"/>
    </location>
</feature>
<evidence type="ECO:0000256" key="2">
    <source>
        <dbReference type="SAM" id="Coils"/>
    </source>
</evidence>
<evidence type="ECO:0000313" key="4">
    <source>
        <dbReference type="EMBL" id="MCS4157799.1"/>
    </source>
</evidence>
<dbReference type="Proteomes" id="UP001155110">
    <property type="component" value="Unassembled WGS sequence"/>
</dbReference>
<name>A0AAW5P7U2_9BACT</name>
<dbReference type="GO" id="GO:0008270">
    <property type="term" value="F:zinc ion binding"/>
    <property type="evidence" value="ECO:0007669"/>
    <property type="project" value="UniProtKB-KW"/>
</dbReference>
<reference evidence="4" key="1">
    <citation type="submission" date="2022-08" db="EMBL/GenBank/DDBJ databases">
        <title>Genomic Encyclopedia of Type Strains, Phase V (KMG-V): Genome sequencing to study the core and pangenomes of soil and plant-associated prokaryotes.</title>
        <authorList>
            <person name="Whitman W."/>
        </authorList>
    </citation>
    <scope>NUCLEOTIDE SEQUENCE</scope>
    <source>
        <strain evidence="4">SP3002</strain>
    </source>
</reference>
<protein>
    <recommendedName>
        <fullName evidence="3">SWIM-type domain-containing protein</fullName>
    </recommendedName>
</protein>
<keyword evidence="1" id="KW-0862">Zinc</keyword>
<sequence>MSEVDMDDVFDLEEEMNALVGESEESPVQTVQRAIRALEQVDSGMVKMFGNEEQLQKAENQLRDLLALMQRGEEAAVAAALRSSYQEDHDFVERMPTWELVYPSESDENKEYVVTWDVGSKWHPSAQVPEYGCTCKSFQYKTTGNHCKHIEAIIKQHGGGGAVPPNANHTGSVAVLHSSRYKAGQKEQGGLPD</sequence>
<dbReference type="PROSITE" id="PS50966">
    <property type="entry name" value="ZF_SWIM"/>
    <property type="match status" value="1"/>
</dbReference>
<feature type="domain" description="SWIM-type" evidence="3">
    <location>
        <begin position="112"/>
        <end position="158"/>
    </location>
</feature>
<keyword evidence="1" id="KW-0479">Metal-binding</keyword>
<dbReference type="InterPro" id="IPR007527">
    <property type="entry name" value="Znf_SWIM"/>
</dbReference>
<proteinExistence type="predicted"/>